<reference evidence="3" key="1">
    <citation type="submission" date="2015-12" db="EMBL/GenBank/DDBJ databases">
        <authorList>
            <person name="Shamseldin A."/>
            <person name="Moawad H."/>
            <person name="Abd El-Rahim W.M."/>
            <person name="Sadowsky M.J."/>
        </authorList>
    </citation>
    <scope>NUCLEOTIDE SEQUENCE [LARGE SCALE GENOMIC DNA]</scope>
    <source>
        <strain evidence="3">2538-88</strain>
    </source>
</reference>
<dbReference type="AlphaFoldDB" id="A0A151KYV5"/>
<gene>
    <name evidence="2" type="ORF">ATY37_14815</name>
</gene>
<protein>
    <submittedName>
        <fullName evidence="2">Uncharacterized protein</fullName>
    </submittedName>
</protein>
<name>A0A151KYV5_9VIBR</name>
<evidence type="ECO:0000256" key="1">
    <source>
        <dbReference type="SAM" id="MobiDB-lite"/>
    </source>
</evidence>
<sequence length="93" mass="10318">MRQGTDSESIRGAQGVGVNRSSSKKKRHGSGVSLPIAMWASLEQVDEALLFQERIKSSNVSKIIELAIKQLFDNQPPDEVAKRIANDIRKLSR</sequence>
<evidence type="ECO:0000313" key="2">
    <source>
        <dbReference type="EMBL" id="KYN88876.1"/>
    </source>
</evidence>
<proteinExistence type="predicted"/>
<comment type="caution">
    <text evidence="2">The sequence shown here is derived from an EMBL/GenBank/DDBJ whole genome shotgun (WGS) entry which is preliminary data.</text>
</comment>
<organism evidence="2 3">
    <name type="scientific">Vibrio cidicii</name>
    <dbReference type="NCBI Taxonomy" id="1763883"/>
    <lineage>
        <taxon>Bacteria</taxon>
        <taxon>Pseudomonadati</taxon>
        <taxon>Pseudomonadota</taxon>
        <taxon>Gammaproteobacteria</taxon>
        <taxon>Vibrionales</taxon>
        <taxon>Vibrionaceae</taxon>
        <taxon>Vibrio</taxon>
    </lineage>
</organism>
<dbReference type="Proteomes" id="UP000075346">
    <property type="component" value="Unassembled WGS sequence"/>
</dbReference>
<feature type="region of interest" description="Disordered" evidence="1">
    <location>
        <begin position="1"/>
        <end position="31"/>
    </location>
</feature>
<accession>A0A151KYV5</accession>
<dbReference type="EMBL" id="LOBR01000032">
    <property type="protein sequence ID" value="KYN88876.1"/>
    <property type="molecule type" value="Genomic_DNA"/>
</dbReference>
<evidence type="ECO:0000313" key="3">
    <source>
        <dbReference type="Proteomes" id="UP000075346"/>
    </source>
</evidence>
<dbReference type="RefSeq" id="WP_061896919.1">
    <property type="nucleotide sequence ID" value="NZ_LOBR01000032.1"/>
</dbReference>